<evidence type="ECO:0000313" key="2">
    <source>
        <dbReference type="EMBL" id="CAA9396590.1"/>
    </source>
</evidence>
<protein>
    <recommendedName>
        <fullName evidence="3">VWFA domain-containing protein</fullName>
    </recommendedName>
</protein>
<dbReference type="SUPFAM" id="SSF53300">
    <property type="entry name" value="vWA-like"/>
    <property type="match status" value="1"/>
</dbReference>
<evidence type="ECO:0000256" key="1">
    <source>
        <dbReference type="SAM" id="MobiDB-lite"/>
    </source>
</evidence>
<reference evidence="2" key="1">
    <citation type="submission" date="2020-02" db="EMBL/GenBank/DDBJ databases">
        <authorList>
            <person name="Meier V. D."/>
        </authorList>
    </citation>
    <scope>NUCLEOTIDE SEQUENCE</scope>
    <source>
        <strain evidence="2">AVDCRST_MAG74</strain>
    </source>
</reference>
<dbReference type="Gene3D" id="3.40.50.410">
    <property type="entry name" value="von Willebrand factor, type A domain"/>
    <property type="match status" value="1"/>
</dbReference>
<dbReference type="EMBL" id="CADCUR010000106">
    <property type="protein sequence ID" value="CAA9396590.1"/>
    <property type="molecule type" value="Genomic_DNA"/>
</dbReference>
<dbReference type="InterPro" id="IPR036465">
    <property type="entry name" value="vWFA_dom_sf"/>
</dbReference>
<dbReference type="AlphaFoldDB" id="A0A6J4NTN9"/>
<dbReference type="InterPro" id="IPR017802">
    <property type="entry name" value="VWFA-rel_acidobac-type"/>
</dbReference>
<name>A0A6J4NTN9_9BACT</name>
<proteinExistence type="predicted"/>
<dbReference type="NCBIfam" id="TIGR03436">
    <property type="entry name" value="acidobact_VWFA"/>
    <property type="match status" value="1"/>
</dbReference>
<sequence>MPIVSPSSFSKSLVLLLGLLLSLNTITFAQSRPQKGEPPKSGGKKNQRPTPKTEAEVKAEEERRKQDEEDRSAEVDEEVLKIKTNIVNVDAVVYNKKTGQIITGLKRENFAVFENGVKQEITNFATPEAPITVTMVIEFSKWTEMFGLYGTRGQEQGTLEVVRPVAYFTSRFIKPPNDYASVIAFDIRPTPITDFTNDPARLQQTVSILLRNNPAFRETNLFDAVKFSLIGGKGDSVVLDNSKERYAEYGGMVDVKTPRRAIILVASGIDTFSKINYGQARKVIQDSGIPIYVIGTANLFLKMYEHLLPPTDGIDGSPGRMTFLQAANTMKTFAKESGGAFFPVTFPGELPSTLQSINNLMRSQYSIAYDAPENREAGKKYNLEVKVDVNGDGAYEEKGYVVQHRPFYMMPKAEKAKAEK</sequence>
<feature type="region of interest" description="Disordered" evidence="1">
    <location>
        <begin position="29"/>
        <end position="75"/>
    </location>
</feature>
<feature type="compositionally biased region" description="Basic and acidic residues" evidence="1">
    <location>
        <begin position="51"/>
        <end position="75"/>
    </location>
</feature>
<gene>
    <name evidence="2" type="ORF">AVDCRST_MAG74-1424</name>
</gene>
<evidence type="ECO:0008006" key="3">
    <source>
        <dbReference type="Google" id="ProtNLM"/>
    </source>
</evidence>
<organism evidence="2">
    <name type="scientific">uncultured Pyrinomonadaceae bacterium</name>
    <dbReference type="NCBI Taxonomy" id="2283094"/>
    <lineage>
        <taxon>Bacteria</taxon>
        <taxon>Pseudomonadati</taxon>
        <taxon>Acidobacteriota</taxon>
        <taxon>Blastocatellia</taxon>
        <taxon>Blastocatellales</taxon>
        <taxon>Pyrinomonadaceae</taxon>
        <taxon>environmental samples</taxon>
    </lineage>
</organism>
<accession>A0A6J4NTN9</accession>